<evidence type="ECO:0000256" key="4">
    <source>
        <dbReference type="ARBA" id="ARBA00022825"/>
    </source>
</evidence>
<evidence type="ECO:0000256" key="7">
    <source>
        <dbReference type="SAM" id="SignalP"/>
    </source>
</evidence>
<dbReference type="CDD" id="cd04077">
    <property type="entry name" value="Peptidases_S8_PCSK9_ProteinaseK_like"/>
    <property type="match status" value="1"/>
</dbReference>
<keyword evidence="11" id="KW-1185">Reference proteome</keyword>
<evidence type="ECO:0000256" key="1">
    <source>
        <dbReference type="ARBA" id="ARBA00011073"/>
    </source>
</evidence>
<feature type="signal peptide" evidence="7">
    <location>
        <begin position="1"/>
        <end position="23"/>
    </location>
</feature>
<keyword evidence="4 5" id="KW-0720">Serine protease</keyword>
<proteinExistence type="inferred from homology"/>
<comment type="similarity">
    <text evidence="1 5 6">Belongs to the peptidase S8 family.</text>
</comment>
<evidence type="ECO:0000256" key="6">
    <source>
        <dbReference type="RuleBase" id="RU003355"/>
    </source>
</evidence>
<sequence length="412" mass="42897">MKLFSVIASIGLTLLSQANTATAAPTMGVPPNVVPNQYIVTLKPTANLSQFTRAFKSEIARERQEPGTENGGVVPAFGHQVAIGPSFKAVVGVLTGDMVRRLKAHGQVASVEPDRMLKLLETTQLNPSSWGLARISSRTAGNQGNFHFADKQGEGVDVYVLDTGVRSDHVEFRGIDGGSRADLAFKAEPHWVDGDANGHGTIVAGIITGVKSGIAKRARVHSIKVMDNNGTLSAGIRGMEFVAGQIRKAGKTAVCNMSFASAYNPDSANVLALERAVAALVEAGCVVIKGAGNDRQDACNVVPARTPQGLTVAALAADGLSIDSSYSNFGRCVQIAAPGTNITSAWNDGGYKTSSGTSLATPHVAGAAALILGQEPLLKPQQVVDRILSHATQGAIQGDLKGTPNRIVYVGK</sequence>
<name>A0A1Y2HGQ7_9FUNG</name>
<dbReference type="Gene3D" id="3.40.50.200">
    <property type="entry name" value="Peptidase S8/S53 domain"/>
    <property type="match status" value="1"/>
</dbReference>
<dbReference type="GO" id="GO:0006508">
    <property type="term" value="P:proteolysis"/>
    <property type="evidence" value="ECO:0007669"/>
    <property type="project" value="UniProtKB-KW"/>
</dbReference>
<dbReference type="InterPro" id="IPR036852">
    <property type="entry name" value="Peptidase_S8/S53_dom_sf"/>
</dbReference>
<comment type="caution">
    <text evidence="10">The sequence shown here is derived from an EMBL/GenBank/DDBJ whole genome shotgun (WGS) entry which is preliminary data.</text>
</comment>
<dbReference type="Pfam" id="PF05922">
    <property type="entry name" value="Inhibitor_I9"/>
    <property type="match status" value="1"/>
</dbReference>
<dbReference type="PROSITE" id="PS00138">
    <property type="entry name" value="SUBTILASE_SER"/>
    <property type="match status" value="1"/>
</dbReference>
<dbReference type="Proteomes" id="UP000193411">
    <property type="component" value="Unassembled WGS sequence"/>
</dbReference>
<evidence type="ECO:0000259" key="9">
    <source>
        <dbReference type="Pfam" id="PF05922"/>
    </source>
</evidence>
<dbReference type="FunFam" id="3.40.50.200:FF:000016">
    <property type="entry name" value="Proprotein convertase subtilisin/kexin type 9"/>
    <property type="match status" value="1"/>
</dbReference>
<dbReference type="EMBL" id="MCFL01000038">
    <property type="protein sequence ID" value="ORZ33184.1"/>
    <property type="molecule type" value="Genomic_DNA"/>
</dbReference>
<dbReference type="PROSITE" id="PS51892">
    <property type="entry name" value="SUBTILASE"/>
    <property type="match status" value="1"/>
</dbReference>
<dbReference type="InterPro" id="IPR023827">
    <property type="entry name" value="Peptidase_S8_Asp-AS"/>
</dbReference>
<feature type="active site" description="Charge relay system" evidence="5">
    <location>
        <position position="358"/>
    </location>
</feature>
<dbReference type="InterPro" id="IPR022398">
    <property type="entry name" value="Peptidase_S8_His-AS"/>
</dbReference>
<evidence type="ECO:0000313" key="11">
    <source>
        <dbReference type="Proteomes" id="UP000193411"/>
    </source>
</evidence>
<feature type="domain" description="Inhibitor I9" evidence="9">
    <location>
        <begin position="37"/>
        <end position="119"/>
    </location>
</feature>
<evidence type="ECO:0000259" key="8">
    <source>
        <dbReference type="Pfam" id="PF00082"/>
    </source>
</evidence>
<organism evidence="10 11">
    <name type="scientific">Catenaria anguillulae PL171</name>
    <dbReference type="NCBI Taxonomy" id="765915"/>
    <lineage>
        <taxon>Eukaryota</taxon>
        <taxon>Fungi</taxon>
        <taxon>Fungi incertae sedis</taxon>
        <taxon>Blastocladiomycota</taxon>
        <taxon>Blastocladiomycetes</taxon>
        <taxon>Blastocladiales</taxon>
        <taxon>Catenariaceae</taxon>
        <taxon>Catenaria</taxon>
    </lineage>
</organism>
<dbReference type="OrthoDB" id="206201at2759"/>
<dbReference type="PANTHER" id="PTHR43806">
    <property type="entry name" value="PEPTIDASE S8"/>
    <property type="match status" value="1"/>
</dbReference>
<protein>
    <submittedName>
        <fullName evidence="10">Peptidase S8/S53 domain-containing protein</fullName>
    </submittedName>
</protein>
<dbReference type="PRINTS" id="PR00723">
    <property type="entry name" value="SUBTILISIN"/>
</dbReference>
<dbReference type="InterPro" id="IPR034193">
    <property type="entry name" value="PCSK9_ProteinaseK-like"/>
</dbReference>
<feature type="active site" description="Charge relay system" evidence="5">
    <location>
        <position position="162"/>
    </location>
</feature>
<keyword evidence="2 5" id="KW-0645">Protease</keyword>
<dbReference type="PROSITE" id="PS00137">
    <property type="entry name" value="SUBTILASE_HIS"/>
    <property type="match status" value="1"/>
</dbReference>
<dbReference type="AlphaFoldDB" id="A0A1Y2HGQ7"/>
<keyword evidence="3 5" id="KW-0378">Hydrolase</keyword>
<feature type="domain" description="Peptidase S8/S53" evidence="8">
    <location>
        <begin position="153"/>
        <end position="397"/>
    </location>
</feature>
<feature type="chain" id="PRO_5012124179" evidence="7">
    <location>
        <begin position="24"/>
        <end position="412"/>
    </location>
</feature>
<dbReference type="InterPro" id="IPR023828">
    <property type="entry name" value="Peptidase_S8_Ser-AS"/>
</dbReference>
<dbReference type="InterPro" id="IPR050131">
    <property type="entry name" value="Peptidase_S8_subtilisin-like"/>
</dbReference>
<evidence type="ECO:0000256" key="3">
    <source>
        <dbReference type="ARBA" id="ARBA00022801"/>
    </source>
</evidence>
<dbReference type="InterPro" id="IPR010259">
    <property type="entry name" value="S8pro/Inhibitor_I9"/>
</dbReference>
<dbReference type="Pfam" id="PF00082">
    <property type="entry name" value="Peptidase_S8"/>
    <property type="match status" value="1"/>
</dbReference>
<accession>A0A1Y2HGQ7</accession>
<dbReference type="GO" id="GO:0005615">
    <property type="term" value="C:extracellular space"/>
    <property type="evidence" value="ECO:0007669"/>
    <property type="project" value="TreeGrafter"/>
</dbReference>
<keyword evidence="7" id="KW-0732">Signal</keyword>
<feature type="active site" description="Charge relay system" evidence="5">
    <location>
        <position position="199"/>
    </location>
</feature>
<evidence type="ECO:0000313" key="10">
    <source>
        <dbReference type="EMBL" id="ORZ33184.1"/>
    </source>
</evidence>
<dbReference type="STRING" id="765915.A0A1Y2HGQ7"/>
<dbReference type="SUPFAM" id="SSF52743">
    <property type="entry name" value="Subtilisin-like"/>
    <property type="match status" value="1"/>
</dbReference>
<dbReference type="PANTHER" id="PTHR43806:SF11">
    <property type="entry name" value="CEREVISIN-RELATED"/>
    <property type="match status" value="1"/>
</dbReference>
<reference evidence="10 11" key="1">
    <citation type="submission" date="2016-07" db="EMBL/GenBank/DDBJ databases">
        <title>Pervasive Adenine N6-methylation of Active Genes in Fungi.</title>
        <authorList>
            <consortium name="DOE Joint Genome Institute"/>
            <person name="Mondo S.J."/>
            <person name="Dannebaum R.O."/>
            <person name="Kuo R.C."/>
            <person name="Labutti K."/>
            <person name="Haridas S."/>
            <person name="Kuo A."/>
            <person name="Salamov A."/>
            <person name="Ahrendt S.R."/>
            <person name="Lipzen A."/>
            <person name="Sullivan W."/>
            <person name="Andreopoulos W.B."/>
            <person name="Clum A."/>
            <person name="Lindquist E."/>
            <person name="Daum C."/>
            <person name="Ramamoorthy G.K."/>
            <person name="Gryganskyi A."/>
            <person name="Culley D."/>
            <person name="Magnuson J.K."/>
            <person name="James T.Y."/>
            <person name="O'Malley M.A."/>
            <person name="Stajich J.E."/>
            <person name="Spatafora J.W."/>
            <person name="Visel A."/>
            <person name="Grigoriev I.V."/>
        </authorList>
    </citation>
    <scope>NUCLEOTIDE SEQUENCE [LARGE SCALE GENOMIC DNA]</scope>
    <source>
        <strain evidence="10 11">PL171</strain>
    </source>
</reference>
<dbReference type="InterPro" id="IPR015500">
    <property type="entry name" value="Peptidase_S8_subtilisin-rel"/>
</dbReference>
<evidence type="ECO:0000256" key="2">
    <source>
        <dbReference type="ARBA" id="ARBA00022670"/>
    </source>
</evidence>
<dbReference type="InterPro" id="IPR000209">
    <property type="entry name" value="Peptidase_S8/S53_dom"/>
</dbReference>
<dbReference type="GO" id="GO:0004252">
    <property type="term" value="F:serine-type endopeptidase activity"/>
    <property type="evidence" value="ECO:0007669"/>
    <property type="project" value="UniProtKB-UniRule"/>
</dbReference>
<dbReference type="PROSITE" id="PS00136">
    <property type="entry name" value="SUBTILASE_ASP"/>
    <property type="match status" value="1"/>
</dbReference>
<evidence type="ECO:0000256" key="5">
    <source>
        <dbReference type="PROSITE-ProRule" id="PRU01240"/>
    </source>
</evidence>
<gene>
    <name evidence="10" type="ORF">BCR44DRAFT_1416098</name>
</gene>